<dbReference type="SUPFAM" id="SSF88659">
    <property type="entry name" value="Sigma3 and sigma4 domains of RNA polymerase sigma factors"/>
    <property type="match status" value="1"/>
</dbReference>
<dbReference type="GO" id="GO:0006352">
    <property type="term" value="P:DNA-templated transcription initiation"/>
    <property type="evidence" value="ECO:0007669"/>
    <property type="project" value="InterPro"/>
</dbReference>
<name>A0A0K1Q3K3_9BACT</name>
<dbReference type="GO" id="GO:0003677">
    <property type="term" value="F:DNA binding"/>
    <property type="evidence" value="ECO:0007669"/>
    <property type="project" value="UniProtKB-KW"/>
</dbReference>
<evidence type="ECO:0000259" key="6">
    <source>
        <dbReference type="Pfam" id="PF04542"/>
    </source>
</evidence>
<keyword evidence="4" id="KW-0238">DNA-binding</keyword>
<dbReference type="OrthoDB" id="5513261at2"/>
<keyword evidence="5" id="KW-0804">Transcription</keyword>
<evidence type="ECO:0000256" key="2">
    <source>
        <dbReference type="ARBA" id="ARBA00023015"/>
    </source>
</evidence>
<keyword evidence="2" id="KW-0805">Transcription regulation</keyword>
<keyword evidence="9" id="KW-1185">Reference proteome</keyword>
<dbReference type="InterPro" id="IPR013249">
    <property type="entry name" value="RNA_pol_sigma70_r4_t2"/>
</dbReference>
<feature type="domain" description="RNA polymerase sigma-70 region 2" evidence="6">
    <location>
        <begin position="57"/>
        <end position="121"/>
    </location>
</feature>
<evidence type="ECO:0000256" key="5">
    <source>
        <dbReference type="ARBA" id="ARBA00023163"/>
    </source>
</evidence>
<dbReference type="PANTHER" id="PTHR43133:SF8">
    <property type="entry name" value="RNA POLYMERASE SIGMA FACTOR HI_1459-RELATED"/>
    <property type="match status" value="1"/>
</dbReference>
<dbReference type="Gene3D" id="1.10.1740.10">
    <property type="match status" value="1"/>
</dbReference>
<dbReference type="InterPro" id="IPR007627">
    <property type="entry name" value="RNA_pol_sigma70_r2"/>
</dbReference>
<feature type="domain" description="RNA polymerase sigma factor 70 region 4 type 2" evidence="7">
    <location>
        <begin position="156"/>
        <end position="205"/>
    </location>
</feature>
<dbReference type="Gene3D" id="1.10.10.10">
    <property type="entry name" value="Winged helix-like DNA-binding domain superfamily/Winged helix DNA-binding domain"/>
    <property type="match status" value="1"/>
</dbReference>
<dbReference type="EMBL" id="CP012333">
    <property type="protein sequence ID" value="AKV00344.1"/>
    <property type="molecule type" value="Genomic_DNA"/>
</dbReference>
<dbReference type="STRING" id="1391654.AKJ09_07007"/>
<organism evidence="8 9">
    <name type="scientific">Labilithrix luteola</name>
    <dbReference type="NCBI Taxonomy" id="1391654"/>
    <lineage>
        <taxon>Bacteria</taxon>
        <taxon>Pseudomonadati</taxon>
        <taxon>Myxococcota</taxon>
        <taxon>Polyangia</taxon>
        <taxon>Polyangiales</taxon>
        <taxon>Labilitrichaceae</taxon>
        <taxon>Labilithrix</taxon>
    </lineage>
</organism>
<dbReference type="CDD" id="cd06171">
    <property type="entry name" value="Sigma70_r4"/>
    <property type="match status" value="1"/>
</dbReference>
<proteinExistence type="inferred from homology"/>
<dbReference type="SUPFAM" id="SSF88946">
    <property type="entry name" value="Sigma2 domain of RNA polymerase sigma factors"/>
    <property type="match status" value="1"/>
</dbReference>
<evidence type="ECO:0000256" key="1">
    <source>
        <dbReference type="ARBA" id="ARBA00010641"/>
    </source>
</evidence>
<keyword evidence="3" id="KW-0731">Sigma factor</keyword>
<dbReference type="Pfam" id="PF04542">
    <property type="entry name" value="Sigma70_r2"/>
    <property type="match status" value="1"/>
</dbReference>
<dbReference type="InterPro" id="IPR036388">
    <property type="entry name" value="WH-like_DNA-bd_sf"/>
</dbReference>
<dbReference type="Pfam" id="PF08281">
    <property type="entry name" value="Sigma70_r4_2"/>
    <property type="match status" value="1"/>
</dbReference>
<dbReference type="InterPro" id="IPR039425">
    <property type="entry name" value="RNA_pol_sigma-70-like"/>
</dbReference>
<dbReference type="AlphaFoldDB" id="A0A0K1Q3K3"/>
<evidence type="ECO:0000313" key="9">
    <source>
        <dbReference type="Proteomes" id="UP000064967"/>
    </source>
</evidence>
<evidence type="ECO:0000259" key="7">
    <source>
        <dbReference type="Pfam" id="PF08281"/>
    </source>
</evidence>
<dbReference type="PANTHER" id="PTHR43133">
    <property type="entry name" value="RNA POLYMERASE ECF-TYPE SIGMA FACTO"/>
    <property type="match status" value="1"/>
</dbReference>
<dbReference type="NCBIfam" id="TIGR02937">
    <property type="entry name" value="sigma70-ECF"/>
    <property type="match status" value="1"/>
</dbReference>
<dbReference type="InterPro" id="IPR014284">
    <property type="entry name" value="RNA_pol_sigma-70_dom"/>
</dbReference>
<dbReference type="GO" id="GO:0016987">
    <property type="term" value="F:sigma factor activity"/>
    <property type="evidence" value="ECO:0007669"/>
    <property type="project" value="UniProtKB-KW"/>
</dbReference>
<dbReference type="InterPro" id="IPR013325">
    <property type="entry name" value="RNA_pol_sigma_r2"/>
</dbReference>
<sequence>MFDWKQHAPSIVPRQGARTALERPFEARFLGGLTARAPDRVEGRPLEAFREAAEPVIPAIWRCLRRFGVRPDELDDALQTVLVGLFRNWERLSSFSPEALRSYACCASVGVARDVGRSRSRTTRRFEPLSLQEDLQLEAADDDPETRAQQREALTILEAVLKRMPDELRDIFVLHVIEQLSKRELASHLGIPEGTAASRIRRAREEFARALSEVEQPSKGTSP</sequence>
<evidence type="ECO:0000313" key="8">
    <source>
        <dbReference type="EMBL" id="AKV00344.1"/>
    </source>
</evidence>
<gene>
    <name evidence="8" type="ORF">AKJ09_07007</name>
</gene>
<comment type="similarity">
    <text evidence="1">Belongs to the sigma-70 factor family. ECF subfamily.</text>
</comment>
<protein>
    <submittedName>
        <fullName evidence="8">RNA polymerase sigma factor RpoE</fullName>
    </submittedName>
</protein>
<reference evidence="8 9" key="1">
    <citation type="submission" date="2015-08" db="EMBL/GenBank/DDBJ databases">
        <authorList>
            <person name="Babu N.S."/>
            <person name="Beckwith C.J."/>
            <person name="Beseler K.G."/>
            <person name="Brison A."/>
            <person name="Carone J.V."/>
            <person name="Caskin T.P."/>
            <person name="Diamond M."/>
            <person name="Durham M.E."/>
            <person name="Foxe J.M."/>
            <person name="Go M."/>
            <person name="Henderson B.A."/>
            <person name="Jones I.B."/>
            <person name="McGettigan J.A."/>
            <person name="Micheletti S.J."/>
            <person name="Nasrallah M.E."/>
            <person name="Ortiz D."/>
            <person name="Piller C.R."/>
            <person name="Privatt S.R."/>
            <person name="Schneider S.L."/>
            <person name="Sharp S."/>
            <person name="Smith T.C."/>
            <person name="Stanton J.D."/>
            <person name="Ullery H.E."/>
            <person name="Wilson R.J."/>
            <person name="Serrano M.G."/>
            <person name="Buck G."/>
            <person name="Lee V."/>
            <person name="Wang Y."/>
            <person name="Carvalho R."/>
            <person name="Voegtly L."/>
            <person name="Shi R."/>
            <person name="Duckworth R."/>
            <person name="Johnson A."/>
            <person name="Loviza R."/>
            <person name="Walstead R."/>
            <person name="Shah Z."/>
            <person name="Kiflezghi M."/>
            <person name="Wade K."/>
            <person name="Ball S.L."/>
            <person name="Bradley K.W."/>
            <person name="Asai D.J."/>
            <person name="Bowman C.A."/>
            <person name="Russell D.A."/>
            <person name="Pope W.H."/>
            <person name="Jacobs-Sera D."/>
            <person name="Hendrix R.W."/>
            <person name="Hatfull G.F."/>
        </authorList>
    </citation>
    <scope>NUCLEOTIDE SEQUENCE [LARGE SCALE GENOMIC DNA]</scope>
    <source>
        <strain evidence="8 9">DSM 27648</strain>
    </source>
</reference>
<dbReference type="KEGG" id="llu:AKJ09_07007"/>
<dbReference type="InterPro" id="IPR013324">
    <property type="entry name" value="RNA_pol_sigma_r3/r4-like"/>
</dbReference>
<evidence type="ECO:0000256" key="4">
    <source>
        <dbReference type="ARBA" id="ARBA00023125"/>
    </source>
</evidence>
<accession>A0A0K1Q3K3</accession>
<evidence type="ECO:0000256" key="3">
    <source>
        <dbReference type="ARBA" id="ARBA00023082"/>
    </source>
</evidence>
<dbReference type="Proteomes" id="UP000064967">
    <property type="component" value="Chromosome"/>
</dbReference>